<name>A0A8E0VKN3_9TREM</name>
<dbReference type="PANTHER" id="PTHR10151">
    <property type="entry name" value="ECTONUCLEOTIDE PYROPHOSPHATASE/PHOSPHODIESTERASE"/>
    <property type="match status" value="1"/>
</dbReference>
<dbReference type="SUPFAM" id="SSF53649">
    <property type="entry name" value="Alkaline phosphatase-like"/>
    <property type="match status" value="1"/>
</dbReference>
<dbReference type="InterPro" id="IPR017850">
    <property type="entry name" value="Alkaline_phosphatase_core_sf"/>
</dbReference>
<evidence type="ECO:0000256" key="2">
    <source>
        <dbReference type="SAM" id="Phobius"/>
    </source>
</evidence>
<dbReference type="Gene3D" id="3.30.1360.180">
    <property type="match status" value="1"/>
</dbReference>
<accession>A0A8E0VKN3</accession>
<protein>
    <submittedName>
        <fullName evidence="3">Ectonucleotide pyrophosphatase/phosphodiesterase family member 5</fullName>
    </submittedName>
</protein>
<dbReference type="OrthoDB" id="6151632at2759"/>
<proteinExistence type="predicted"/>
<dbReference type="Pfam" id="PF01663">
    <property type="entry name" value="Phosphodiest"/>
    <property type="match status" value="1"/>
</dbReference>
<evidence type="ECO:0000256" key="1">
    <source>
        <dbReference type="SAM" id="MobiDB-lite"/>
    </source>
</evidence>
<dbReference type="PANTHER" id="PTHR10151:SF120">
    <property type="entry name" value="BIS(5'-ADENOSYL)-TRIPHOSPHATASE"/>
    <property type="match status" value="1"/>
</dbReference>
<keyword evidence="4" id="KW-1185">Reference proteome</keyword>
<keyword evidence="2" id="KW-0812">Transmembrane</keyword>
<gene>
    <name evidence="3" type="ORF">FBUS_09618</name>
</gene>
<keyword evidence="2" id="KW-1133">Transmembrane helix</keyword>
<evidence type="ECO:0000313" key="4">
    <source>
        <dbReference type="Proteomes" id="UP000728185"/>
    </source>
</evidence>
<comment type="caution">
    <text evidence="3">The sequence shown here is derived from an EMBL/GenBank/DDBJ whole genome shotgun (WGS) entry which is preliminary data.</text>
</comment>
<feature type="transmembrane region" description="Helical" evidence="2">
    <location>
        <begin position="170"/>
        <end position="203"/>
    </location>
</feature>
<organism evidence="3 4">
    <name type="scientific">Fasciolopsis buskii</name>
    <dbReference type="NCBI Taxonomy" id="27845"/>
    <lineage>
        <taxon>Eukaryota</taxon>
        <taxon>Metazoa</taxon>
        <taxon>Spiralia</taxon>
        <taxon>Lophotrochozoa</taxon>
        <taxon>Platyhelminthes</taxon>
        <taxon>Trematoda</taxon>
        <taxon>Digenea</taxon>
        <taxon>Plagiorchiida</taxon>
        <taxon>Echinostomata</taxon>
        <taxon>Echinostomatoidea</taxon>
        <taxon>Fasciolidae</taxon>
        <taxon>Fasciolopsis</taxon>
    </lineage>
</organism>
<evidence type="ECO:0000313" key="3">
    <source>
        <dbReference type="EMBL" id="KAA0191026.1"/>
    </source>
</evidence>
<dbReference type="AlphaFoldDB" id="A0A8E0VKN3"/>
<dbReference type="Proteomes" id="UP000728185">
    <property type="component" value="Unassembled WGS sequence"/>
</dbReference>
<sequence>MYAHRLPVTTPHVDQRHSHPRPLSFYTGKLDDVYQKLHEAHKHMKVYLSKDVPADLHFSENSSRMPPVVVIPDNGWYLAHSEDTRPPAGDHGYPMNFTDMNPFFLAHGPSFMVNKTVPVGYSIDVYSLLAGLLGLPVHPNNGNLERITRALLKPEVAESILNTPYWFPRWWAWFILQLQMMWIFIGIVVWVALFGLVLSLLYAQRRLVRMLAMYDTTWSGVTA</sequence>
<reference evidence="3" key="1">
    <citation type="submission" date="2019-05" db="EMBL/GenBank/DDBJ databases">
        <title>Annotation for the trematode Fasciolopsis buski.</title>
        <authorList>
            <person name="Choi Y.-J."/>
        </authorList>
    </citation>
    <scope>NUCLEOTIDE SEQUENCE</scope>
    <source>
        <strain evidence="3">HT</strain>
        <tissue evidence="3">Whole worm</tissue>
    </source>
</reference>
<keyword evidence="2" id="KW-0472">Membrane</keyword>
<dbReference type="InterPro" id="IPR002591">
    <property type="entry name" value="Phosphodiest/P_Trfase"/>
</dbReference>
<dbReference type="Gene3D" id="3.40.720.10">
    <property type="entry name" value="Alkaline Phosphatase, subunit A"/>
    <property type="match status" value="1"/>
</dbReference>
<dbReference type="GO" id="GO:0016787">
    <property type="term" value="F:hydrolase activity"/>
    <property type="evidence" value="ECO:0007669"/>
    <property type="project" value="UniProtKB-ARBA"/>
</dbReference>
<feature type="region of interest" description="Disordered" evidence="1">
    <location>
        <begin position="1"/>
        <end position="20"/>
    </location>
</feature>
<dbReference type="EMBL" id="LUCM01006614">
    <property type="protein sequence ID" value="KAA0191026.1"/>
    <property type="molecule type" value="Genomic_DNA"/>
</dbReference>